<keyword evidence="2" id="KW-1185">Reference proteome</keyword>
<dbReference type="SUPFAM" id="SSF48452">
    <property type="entry name" value="TPR-like"/>
    <property type="match status" value="1"/>
</dbReference>
<accession>A0ABU5DX78</accession>
<proteinExistence type="predicted"/>
<name>A0ABU5DX78_9PROT</name>
<dbReference type="Proteomes" id="UP001271769">
    <property type="component" value="Unassembled WGS sequence"/>
</dbReference>
<gene>
    <name evidence="1" type="ORF">SMD31_08275</name>
</gene>
<evidence type="ECO:0008006" key="3">
    <source>
        <dbReference type="Google" id="ProtNLM"/>
    </source>
</evidence>
<dbReference type="InterPro" id="IPR011990">
    <property type="entry name" value="TPR-like_helical_dom_sf"/>
</dbReference>
<organism evidence="1 2">
    <name type="scientific">Dongia rigui</name>
    <dbReference type="NCBI Taxonomy" id="940149"/>
    <lineage>
        <taxon>Bacteria</taxon>
        <taxon>Pseudomonadati</taxon>
        <taxon>Pseudomonadota</taxon>
        <taxon>Alphaproteobacteria</taxon>
        <taxon>Rhodospirillales</taxon>
        <taxon>Dongiaceae</taxon>
        <taxon>Dongia</taxon>
    </lineage>
</organism>
<dbReference type="RefSeq" id="WP_320500339.1">
    <property type="nucleotide sequence ID" value="NZ_JAXCLX010000001.1"/>
</dbReference>
<reference evidence="1 2" key="1">
    <citation type="journal article" date="2013" name="Antonie Van Leeuwenhoek">
        <title>Dongia rigui sp. nov., isolated from freshwater of a large wetland in Korea.</title>
        <authorList>
            <person name="Baik K.S."/>
            <person name="Hwang Y.M."/>
            <person name="Choi J.S."/>
            <person name="Kwon J."/>
            <person name="Seong C.N."/>
        </authorList>
    </citation>
    <scope>NUCLEOTIDE SEQUENCE [LARGE SCALE GENOMIC DNA]</scope>
    <source>
        <strain evidence="1 2">04SU4-P</strain>
    </source>
</reference>
<comment type="caution">
    <text evidence="1">The sequence shown here is derived from an EMBL/GenBank/DDBJ whole genome shotgun (WGS) entry which is preliminary data.</text>
</comment>
<sequence>MDACLSFDRTACDGVLKAEPDNLTALFMRGLSAELAGDDAAALKDFDATATIEPRHFGAQLWRQVAAAGLNDTRAEALAAYLAKAQQLPPWPRVLAELYLGRADAAAVLHLAESQPQNVRAEAICAAEYHVGRYARLKGDAAGATAHFRNALATGATHVFEYQAAKRVLNGAQ</sequence>
<evidence type="ECO:0000313" key="1">
    <source>
        <dbReference type="EMBL" id="MDY0871916.1"/>
    </source>
</evidence>
<protein>
    <recommendedName>
        <fullName evidence="3">Tetratricopeptide repeat protein</fullName>
    </recommendedName>
</protein>
<evidence type="ECO:0000313" key="2">
    <source>
        <dbReference type="Proteomes" id="UP001271769"/>
    </source>
</evidence>
<dbReference type="EMBL" id="JAXCLX010000001">
    <property type="protein sequence ID" value="MDY0871916.1"/>
    <property type="molecule type" value="Genomic_DNA"/>
</dbReference>
<dbReference type="Gene3D" id="1.25.40.10">
    <property type="entry name" value="Tetratricopeptide repeat domain"/>
    <property type="match status" value="1"/>
</dbReference>